<accession>A0A6J5M4Q5</accession>
<dbReference type="InterPro" id="IPR056209">
    <property type="entry name" value="SU10_adaptor"/>
</dbReference>
<sequence>MARGTSLLALRDQLKAEIGASPNVAMGVNTIEQFDNLLRRTQQRLWNDFDWSFALIERDEPMINGQRYYTFDPDIDFDRIIESHVKYGNIWHPIDYGIGPAQYNNHDSDNGEKTEPVVRWRHYEGNQFEVWPVPTTNNQVVRFKAVKKLAPLVNTTDIALLDDTLIVLYAAAEYLARTKAADATAKLSQAQAHFNRLKGLGLKTDRFIYGGGVDRAERLRIVGGRFVRDDRPY</sequence>
<dbReference type="EMBL" id="LR796363">
    <property type="protein sequence ID" value="CAB4138839.1"/>
    <property type="molecule type" value="Genomic_DNA"/>
</dbReference>
<evidence type="ECO:0000313" key="1">
    <source>
        <dbReference type="EMBL" id="CAB4138839.1"/>
    </source>
</evidence>
<protein>
    <submittedName>
        <fullName evidence="1">Uncharacterized protein</fullName>
    </submittedName>
</protein>
<reference evidence="1" key="1">
    <citation type="submission" date="2020-04" db="EMBL/GenBank/DDBJ databases">
        <authorList>
            <person name="Chiriac C."/>
            <person name="Salcher M."/>
            <person name="Ghai R."/>
            <person name="Kavagutti S V."/>
        </authorList>
    </citation>
    <scope>NUCLEOTIDE SEQUENCE</scope>
</reference>
<dbReference type="Pfam" id="PF24175">
    <property type="entry name" value="SU10_adaptor"/>
    <property type="match status" value="1"/>
</dbReference>
<organism evidence="1">
    <name type="scientific">uncultured Caudovirales phage</name>
    <dbReference type="NCBI Taxonomy" id="2100421"/>
    <lineage>
        <taxon>Viruses</taxon>
        <taxon>Duplodnaviria</taxon>
        <taxon>Heunggongvirae</taxon>
        <taxon>Uroviricota</taxon>
        <taxon>Caudoviricetes</taxon>
        <taxon>Peduoviridae</taxon>
        <taxon>Maltschvirus</taxon>
        <taxon>Maltschvirus maltsch</taxon>
    </lineage>
</organism>
<name>A0A6J5M4Q5_9CAUD</name>
<gene>
    <name evidence="1" type="ORF">UFOVP341_34</name>
</gene>
<proteinExistence type="predicted"/>